<feature type="non-terminal residue" evidence="1">
    <location>
        <position position="518"/>
    </location>
</feature>
<sequence>QDATTAQGCANGEATVAVSGGTAPYSFLWSNGQTTATATGLSDTTHSVTVTDANGCQLTQSIIIACVNTCDAEITIDSVTDVLCTGDATGAGTVSANSLANPASTFTFTWSNGQVDSGVNSSTLSNVTAGVYTVSITIDGTVCQPVEDTISITEPSNVLNVTASSTDELGPTTGDGTATATATGGVEPYTYAWSNGQTTQSISDLSAGTYTVNVTDANGCTDQTTVTVNPGTCLNISVTGSSSPVICNGESNGSVVATVSGGSGSFSYAWDSLPDTTPAVNNLPAGDYSITVTDNVTACTTSTTITVNEPNALSSGIAITNILCKDDATGSLDLTVNGGVSPYTFLWNDGSTNEDLINVIAGTYTVTITDANGCTSSDTATIIEPATNVSGSITQITNVACLGESNGSITAEGTGGIPPYTYSIDNGTTSQADGLFENLSAGDYTILITDANGCTVNVIDTTVTEPNLLEISVASTIDVLCNGEKTGSIDVDVNGGTPPYTYVWSDIDGTTTQDLNNV</sequence>
<name>A0ABS7Y5K2_9FLAO</name>
<protein>
    <submittedName>
        <fullName evidence="1">SprB repeat-containing protein</fullName>
    </submittedName>
</protein>
<evidence type="ECO:0000313" key="2">
    <source>
        <dbReference type="Proteomes" id="UP001198402"/>
    </source>
</evidence>
<keyword evidence="2" id="KW-1185">Reference proteome</keyword>
<comment type="caution">
    <text evidence="1">The sequence shown here is derived from an EMBL/GenBank/DDBJ whole genome shotgun (WGS) entry which is preliminary data.</text>
</comment>
<reference evidence="2" key="1">
    <citation type="submission" date="2023-07" db="EMBL/GenBank/DDBJ databases">
        <authorList>
            <person name="Yue Y."/>
        </authorList>
    </citation>
    <scope>NUCLEOTIDE SEQUENCE [LARGE SCALE GENOMIC DNA]</scope>
    <source>
        <strain evidence="2">2Y89</strain>
    </source>
</reference>
<dbReference type="EMBL" id="JAIUJS010000025">
    <property type="protein sequence ID" value="MCA0154530.1"/>
    <property type="molecule type" value="Genomic_DNA"/>
</dbReference>
<evidence type="ECO:0000313" key="1">
    <source>
        <dbReference type="EMBL" id="MCA0154530.1"/>
    </source>
</evidence>
<dbReference type="Pfam" id="PF13573">
    <property type="entry name" value="SprB"/>
    <property type="match status" value="6"/>
</dbReference>
<dbReference type="Proteomes" id="UP001198402">
    <property type="component" value="Unassembled WGS sequence"/>
</dbReference>
<gene>
    <name evidence="1" type="ORF">LBV24_14990</name>
</gene>
<accession>A0ABS7Y5K2</accession>
<dbReference type="InterPro" id="IPR025667">
    <property type="entry name" value="SprB_repeat"/>
</dbReference>
<dbReference type="Gene3D" id="2.60.40.740">
    <property type="match status" value="4"/>
</dbReference>
<organism evidence="1 2">
    <name type="scientific">Winogradskyella vincentii</name>
    <dbReference type="NCBI Taxonomy" id="2877122"/>
    <lineage>
        <taxon>Bacteria</taxon>
        <taxon>Pseudomonadati</taxon>
        <taxon>Bacteroidota</taxon>
        <taxon>Flavobacteriia</taxon>
        <taxon>Flavobacteriales</taxon>
        <taxon>Flavobacteriaceae</taxon>
        <taxon>Winogradskyella</taxon>
    </lineage>
</organism>
<dbReference type="RefSeq" id="WP_224479471.1">
    <property type="nucleotide sequence ID" value="NZ_JAIUJS010000025.1"/>
</dbReference>
<feature type="non-terminal residue" evidence="1">
    <location>
        <position position="1"/>
    </location>
</feature>
<proteinExistence type="predicted"/>